<dbReference type="Proteomes" id="UP000254374">
    <property type="component" value="Unassembled WGS sequence"/>
</dbReference>
<organism evidence="3 5">
    <name type="scientific">Fluoribacter gormanii</name>
    <dbReference type="NCBI Taxonomy" id="464"/>
    <lineage>
        <taxon>Bacteria</taxon>
        <taxon>Pseudomonadati</taxon>
        <taxon>Pseudomonadota</taxon>
        <taxon>Gammaproteobacteria</taxon>
        <taxon>Legionellales</taxon>
        <taxon>Legionellaceae</taxon>
        <taxon>Fluoribacter</taxon>
    </lineage>
</organism>
<dbReference type="AlphaFoldDB" id="A0A377GHP6"/>
<dbReference type="OrthoDB" id="5645292at2"/>
<protein>
    <submittedName>
        <fullName evidence="3">Uncharacterized protein</fullName>
    </submittedName>
</protein>
<reference evidence="3 5" key="2">
    <citation type="submission" date="2018-06" db="EMBL/GenBank/DDBJ databases">
        <authorList>
            <consortium name="Pathogen Informatics"/>
            <person name="Doyle S."/>
        </authorList>
    </citation>
    <scope>NUCLEOTIDE SEQUENCE [LARGE SCALE GENOMIC DNA]</scope>
    <source>
        <strain evidence="3 5">NCTC11401</strain>
    </source>
</reference>
<reference evidence="2 4" key="1">
    <citation type="submission" date="2017-01" db="EMBL/GenBank/DDBJ databases">
        <authorList>
            <person name="Varghese N."/>
            <person name="Submissions S."/>
        </authorList>
    </citation>
    <scope>NUCLEOTIDE SEQUENCE [LARGE SCALE GENOMIC DNA]</scope>
    <source>
        <strain evidence="2 4">ATCC 33342</strain>
    </source>
</reference>
<evidence type="ECO:0000256" key="1">
    <source>
        <dbReference type="SAM" id="MobiDB-lite"/>
    </source>
</evidence>
<feature type="region of interest" description="Disordered" evidence="1">
    <location>
        <begin position="42"/>
        <end position="62"/>
    </location>
</feature>
<dbReference type="EMBL" id="UGGV01000001">
    <property type="protein sequence ID" value="STO24268.1"/>
    <property type="molecule type" value="Genomic_DNA"/>
</dbReference>
<evidence type="ECO:0000313" key="5">
    <source>
        <dbReference type="Proteomes" id="UP000254374"/>
    </source>
</evidence>
<dbReference type="Proteomes" id="UP000186808">
    <property type="component" value="Unassembled WGS sequence"/>
</dbReference>
<evidence type="ECO:0000313" key="4">
    <source>
        <dbReference type="Proteomes" id="UP000186808"/>
    </source>
</evidence>
<evidence type="ECO:0000313" key="2">
    <source>
        <dbReference type="EMBL" id="SIR90432.1"/>
    </source>
</evidence>
<sequence>MRLQDPAKFLEKQISLVNCQIIVEEHPGYGLYFAVQPNKIHSSPKEATESKDDAFQEHHFRG</sequence>
<feature type="compositionally biased region" description="Basic and acidic residues" evidence="1">
    <location>
        <begin position="43"/>
        <end position="62"/>
    </location>
</feature>
<gene>
    <name evidence="3" type="ORF">NCTC11401_01080</name>
    <name evidence="2" type="ORF">SAMN05421777_1406</name>
</gene>
<proteinExistence type="predicted"/>
<name>A0A377GHP6_9GAMM</name>
<keyword evidence="4" id="KW-1185">Reference proteome</keyword>
<accession>A0A377GHP6</accession>
<dbReference type="RefSeq" id="WP_058468862.1">
    <property type="nucleotide sequence ID" value="NZ_CAAAIX010000043.1"/>
</dbReference>
<evidence type="ECO:0000313" key="3">
    <source>
        <dbReference type="EMBL" id="STO24268.1"/>
    </source>
</evidence>
<dbReference type="EMBL" id="FTNL01000040">
    <property type="protein sequence ID" value="SIR90432.1"/>
    <property type="molecule type" value="Genomic_DNA"/>
</dbReference>